<feature type="region of interest" description="Disordered" evidence="1">
    <location>
        <begin position="1"/>
        <end position="23"/>
    </location>
</feature>
<keyword evidence="3" id="KW-1185">Reference proteome</keyword>
<evidence type="ECO:0000313" key="3">
    <source>
        <dbReference type="Proteomes" id="UP001307705"/>
    </source>
</evidence>
<sequence length="59" mass="6610">MMKSKEKLPIEPDEDTQEWDPRTGMGVLPEEIALTQNIGCVGKPKIKKTSTPKNVNDNK</sequence>
<name>A0ABQ6Q0I1_9BACT</name>
<comment type="caution">
    <text evidence="2">The sequence shown here is derived from an EMBL/GenBank/DDBJ whole genome shotgun (WGS) entry which is preliminary data.</text>
</comment>
<evidence type="ECO:0000313" key="2">
    <source>
        <dbReference type="EMBL" id="GMQ33701.1"/>
    </source>
</evidence>
<reference evidence="2 3" key="1">
    <citation type="submission" date="2023-08" db="EMBL/GenBank/DDBJ databases">
        <title>Draft genome sequence of Algoriphagus taiwanensis.</title>
        <authorList>
            <person name="Takatani N."/>
            <person name="Hosokawa M."/>
            <person name="Sawabe T."/>
        </authorList>
    </citation>
    <scope>NUCLEOTIDE SEQUENCE [LARGE SCALE GENOMIC DNA]</scope>
    <source>
        <strain evidence="2 3">JCM 19755</strain>
    </source>
</reference>
<evidence type="ECO:0000256" key="1">
    <source>
        <dbReference type="SAM" id="MobiDB-lite"/>
    </source>
</evidence>
<feature type="compositionally biased region" description="Basic and acidic residues" evidence="1">
    <location>
        <begin position="1"/>
        <end position="10"/>
    </location>
</feature>
<protein>
    <submittedName>
        <fullName evidence="2">Uncharacterized protein</fullName>
    </submittedName>
</protein>
<accession>A0ABQ6Q0I1</accession>
<dbReference type="Proteomes" id="UP001307705">
    <property type="component" value="Unassembled WGS sequence"/>
</dbReference>
<dbReference type="EMBL" id="BTPE01000006">
    <property type="protein sequence ID" value="GMQ33701.1"/>
    <property type="molecule type" value="Genomic_DNA"/>
</dbReference>
<dbReference type="RefSeq" id="WP_338228515.1">
    <property type="nucleotide sequence ID" value="NZ_BTPE01000006.1"/>
</dbReference>
<proteinExistence type="predicted"/>
<organism evidence="2 3">
    <name type="scientific">Algoriphagus taiwanensis</name>
    <dbReference type="NCBI Taxonomy" id="1445656"/>
    <lineage>
        <taxon>Bacteria</taxon>
        <taxon>Pseudomonadati</taxon>
        <taxon>Bacteroidota</taxon>
        <taxon>Cytophagia</taxon>
        <taxon>Cytophagales</taxon>
        <taxon>Cyclobacteriaceae</taxon>
        <taxon>Algoriphagus</taxon>
    </lineage>
</organism>
<gene>
    <name evidence="2" type="ORF">Ataiwa_19730</name>
</gene>